<dbReference type="InterPro" id="IPR013249">
    <property type="entry name" value="RNA_pol_sigma70_r4_t2"/>
</dbReference>
<gene>
    <name evidence="9" type="primary">sigE_8</name>
    <name evidence="9" type="ORF">Q31a_28200</name>
</gene>
<evidence type="ECO:0000256" key="6">
    <source>
        <dbReference type="SAM" id="MobiDB-lite"/>
    </source>
</evidence>
<evidence type="ECO:0000256" key="1">
    <source>
        <dbReference type="ARBA" id="ARBA00010641"/>
    </source>
</evidence>
<name>A0A518G7D9_9BACT</name>
<dbReference type="SUPFAM" id="SSF88659">
    <property type="entry name" value="Sigma3 and sigma4 domains of RNA polymerase sigma factors"/>
    <property type="match status" value="1"/>
</dbReference>
<dbReference type="Gene3D" id="1.10.10.10">
    <property type="entry name" value="Winged helix-like DNA-binding domain superfamily/Winged helix DNA-binding domain"/>
    <property type="match status" value="1"/>
</dbReference>
<evidence type="ECO:0000256" key="2">
    <source>
        <dbReference type="ARBA" id="ARBA00023015"/>
    </source>
</evidence>
<dbReference type="Gene3D" id="1.10.1740.10">
    <property type="match status" value="1"/>
</dbReference>
<dbReference type="InterPro" id="IPR013325">
    <property type="entry name" value="RNA_pol_sigma_r2"/>
</dbReference>
<evidence type="ECO:0000313" key="9">
    <source>
        <dbReference type="EMBL" id="QDV24502.1"/>
    </source>
</evidence>
<dbReference type="GO" id="GO:0006352">
    <property type="term" value="P:DNA-templated transcription initiation"/>
    <property type="evidence" value="ECO:0007669"/>
    <property type="project" value="InterPro"/>
</dbReference>
<dbReference type="Pfam" id="PF04542">
    <property type="entry name" value="Sigma70_r2"/>
    <property type="match status" value="1"/>
</dbReference>
<organism evidence="9 10">
    <name type="scientific">Aureliella helgolandensis</name>
    <dbReference type="NCBI Taxonomy" id="2527968"/>
    <lineage>
        <taxon>Bacteria</taxon>
        <taxon>Pseudomonadati</taxon>
        <taxon>Planctomycetota</taxon>
        <taxon>Planctomycetia</taxon>
        <taxon>Pirellulales</taxon>
        <taxon>Pirellulaceae</taxon>
        <taxon>Aureliella</taxon>
    </lineage>
</organism>
<accession>A0A518G7D9</accession>
<dbReference type="InterPro" id="IPR036388">
    <property type="entry name" value="WH-like_DNA-bd_sf"/>
</dbReference>
<protein>
    <submittedName>
        <fullName evidence="9">ECF RNA polymerase sigma factor SigE</fullName>
    </submittedName>
</protein>
<dbReference type="CDD" id="cd06171">
    <property type="entry name" value="Sigma70_r4"/>
    <property type="match status" value="1"/>
</dbReference>
<evidence type="ECO:0000256" key="5">
    <source>
        <dbReference type="ARBA" id="ARBA00023163"/>
    </source>
</evidence>
<feature type="region of interest" description="Disordered" evidence="6">
    <location>
        <begin position="75"/>
        <end position="95"/>
    </location>
</feature>
<evidence type="ECO:0000256" key="4">
    <source>
        <dbReference type="ARBA" id="ARBA00023125"/>
    </source>
</evidence>
<dbReference type="InterPro" id="IPR014284">
    <property type="entry name" value="RNA_pol_sigma-70_dom"/>
</dbReference>
<feature type="domain" description="RNA polymerase sigma factor 70 region 4 type 2" evidence="8">
    <location>
        <begin position="109"/>
        <end position="159"/>
    </location>
</feature>
<dbReference type="Pfam" id="PF08281">
    <property type="entry name" value="Sigma70_r4_2"/>
    <property type="match status" value="1"/>
</dbReference>
<comment type="similarity">
    <text evidence="1">Belongs to the sigma-70 factor family. ECF subfamily.</text>
</comment>
<dbReference type="PANTHER" id="PTHR43133">
    <property type="entry name" value="RNA POLYMERASE ECF-TYPE SIGMA FACTO"/>
    <property type="match status" value="1"/>
</dbReference>
<dbReference type="InterPro" id="IPR013324">
    <property type="entry name" value="RNA_pol_sigma_r3/r4-like"/>
</dbReference>
<evidence type="ECO:0000259" key="8">
    <source>
        <dbReference type="Pfam" id="PF08281"/>
    </source>
</evidence>
<keyword evidence="4" id="KW-0238">DNA-binding</keyword>
<keyword evidence="3" id="KW-0731">Sigma factor</keyword>
<proteinExistence type="inferred from homology"/>
<dbReference type="InterPro" id="IPR039425">
    <property type="entry name" value="RNA_pol_sigma-70-like"/>
</dbReference>
<dbReference type="GO" id="GO:0003677">
    <property type="term" value="F:DNA binding"/>
    <property type="evidence" value="ECO:0007669"/>
    <property type="project" value="UniProtKB-KW"/>
</dbReference>
<sequence>MSDTEPPDWSAVIHQHAERVFRIAYRILGSVHDAEDVSQEVFTEAMSVHRSGMVRTWTGLMVRLATVRALDRLRRNQGRPGALPNGDFTPSPEPQPDQELIATELATWLRGEIESLPTQQAAIFSLAYFEQLSRNEIATALDVSPEAVSTTLYKARKRLSSRLAVIQGEKS</sequence>
<keyword evidence="2" id="KW-0805">Transcription regulation</keyword>
<keyword evidence="10" id="KW-1185">Reference proteome</keyword>
<dbReference type="RefSeq" id="WP_197356791.1">
    <property type="nucleotide sequence ID" value="NZ_CP036298.1"/>
</dbReference>
<evidence type="ECO:0000313" key="10">
    <source>
        <dbReference type="Proteomes" id="UP000318017"/>
    </source>
</evidence>
<keyword evidence="5" id="KW-0804">Transcription</keyword>
<dbReference type="SUPFAM" id="SSF88946">
    <property type="entry name" value="Sigma2 domain of RNA polymerase sigma factors"/>
    <property type="match status" value="1"/>
</dbReference>
<dbReference type="NCBIfam" id="TIGR02937">
    <property type="entry name" value="sigma70-ECF"/>
    <property type="match status" value="1"/>
</dbReference>
<dbReference type="InterPro" id="IPR007627">
    <property type="entry name" value="RNA_pol_sigma70_r2"/>
</dbReference>
<reference evidence="9 10" key="1">
    <citation type="submission" date="2019-02" db="EMBL/GenBank/DDBJ databases">
        <title>Deep-cultivation of Planctomycetes and their phenomic and genomic characterization uncovers novel biology.</title>
        <authorList>
            <person name="Wiegand S."/>
            <person name="Jogler M."/>
            <person name="Boedeker C."/>
            <person name="Pinto D."/>
            <person name="Vollmers J."/>
            <person name="Rivas-Marin E."/>
            <person name="Kohn T."/>
            <person name="Peeters S.H."/>
            <person name="Heuer A."/>
            <person name="Rast P."/>
            <person name="Oberbeckmann S."/>
            <person name="Bunk B."/>
            <person name="Jeske O."/>
            <person name="Meyerdierks A."/>
            <person name="Storesund J.E."/>
            <person name="Kallscheuer N."/>
            <person name="Luecker S."/>
            <person name="Lage O.M."/>
            <person name="Pohl T."/>
            <person name="Merkel B.J."/>
            <person name="Hornburger P."/>
            <person name="Mueller R.-W."/>
            <person name="Bruemmer F."/>
            <person name="Labrenz M."/>
            <person name="Spormann A.M."/>
            <person name="Op den Camp H."/>
            <person name="Overmann J."/>
            <person name="Amann R."/>
            <person name="Jetten M.S.M."/>
            <person name="Mascher T."/>
            <person name="Medema M.H."/>
            <person name="Devos D.P."/>
            <person name="Kaster A.-K."/>
            <person name="Ovreas L."/>
            <person name="Rohde M."/>
            <person name="Galperin M.Y."/>
            <person name="Jogler C."/>
        </authorList>
    </citation>
    <scope>NUCLEOTIDE SEQUENCE [LARGE SCALE GENOMIC DNA]</scope>
    <source>
        <strain evidence="9 10">Q31a</strain>
    </source>
</reference>
<evidence type="ECO:0000259" key="7">
    <source>
        <dbReference type="Pfam" id="PF04542"/>
    </source>
</evidence>
<dbReference type="KEGG" id="ahel:Q31a_28200"/>
<dbReference type="PANTHER" id="PTHR43133:SF8">
    <property type="entry name" value="RNA POLYMERASE SIGMA FACTOR HI_1459-RELATED"/>
    <property type="match status" value="1"/>
</dbReference>
<evidence type="ECO:0000256" key="3">
    <source>
        <dbReference type="ARBA" id="ARBA00023082"/>
    </source>
</evidence>
<dbReference type="Proteomes" id="UP000318017">
    <property type="component" value="Chromosome"/>
</dbReference>
<dbReference type="AlphaFoldDB" id="A0A518G7D9"/>
<feature type="domain" description="RNA polymerase sigma-70 region 2" evidence="7">
    <location>
        <begin position="13"/>
        <end position="77"/>
    </location>
</feature>
<dbReference type="EMBL" id="CP036298">
    <property type="protein sequence ID" value="QDV24502.1"/>
    <property type="molecule type" value="Genomic_DNA"/>
</dbReference>
<dbReference type="GO" id="GO:0016987">
    <property type="term" value="F:sigma factor activity"/>
    <property type="evidence" value="ECO:0007669"/>
    <property type="project" value="UniProtKB-KW"/>
</dbReference>